<name>A0A8S5NMG3_9CAUD</name>
<protein>
    <submittedName>
        <fullName evidence="1">Uncharacterized protein</fullName>
    </submittedName>
</protein>
<proteinExistence type="predicted"/>
<sequence length="101" mass="11078">MRLIDADKLILHLNDFMLQQSPIDVQDIESINVSAVIQDCIKAIENQPTAYDVDKVIEEIEEWTARINVINDNSGKVGQVDVIGSNKAIKIVEGSGVSGDN</sequence>
<evidence type="ECO:0000313" key="1">
    <source>
        <dbReference type="EMBL" id="DAD95543.1"/>
    </source>
</evidence>
<accession>A0A8S5NMG3</accession>
<organism evidence="1">
    <name type="scientific">Myoviridae sp. ctW7Z6</name>
    <dbReference type="NCBI Taxonomy" id="2826661"/>
    <lineage>
        <taxon>Viruses</taxon>
        <taxon>Duplodnaviria</taxon>
        <taxon>Heunggongvirae</taxon>
        <taxon>Uroviricota</taxon>
        <taxon>Caudoviricetes</taxon>
    </lineage>
</organism>
<dbReference type="EMBL" id="BK015194">
    <property type="protein sequence ID" value="DAD95543.1"/>
    <property type="molecule type" value="Genomic_DNA"/>
</dbReference>
<reference evidence="1" key="1">
    <citation type="journal article" date="2021" name="Proc. Natl. Acad. Sci. U.S.A.">
        <title>A Catalog of Tens of Thousands of Viruses from Human Metagenomes Reveals Hidden Associations with Chronic Diseases.</title>
        <authorList>
            <person name="Tisza M.J."/>
            <person name="Buck C.B."/>
        </authorList>
    </citation>
    <scope>NUCLEOTIDE SEQUENCE</scope>
    <source>
        <strain evidence="1">CtW7Z6</strain>
    </source>
</reference>